<name>A0A4Q9G5K3_9RHOB</name>
<proteinExistence type="predicted"/>
<evidence type="ECO:0000256" key="2">
    <source>
        <dbReference type="SAM" id="SignalP"/>
    </source>
</evidence>
<sequence length="224" mass="24829">MYINLLAAVAVTSVMAGQAGAATYTVAEYDMQVRYEGTGFTRAYVLSLPDLETVYEGSIPAGDTTYGFDSYLFGKPQIGTIFQFQLKIVHPHVPIYDFFYDNGGRAPVCQLGPWDCTSVNITNINGNHIRFGWDDIFSASVTLTKGSVLDINFWSAYASHDGPYPFRISEDGRYGYEYRDEYSQFTILDIKDLAPVPLPSAIALLPLGIGALAFMRKRRRLVAG</sequence>
<accession>A0A4Q9G5K3</accession>
<keyword evidence="4" id="KW-1185">Reference proteome</keyword>
<protein>
    <recommendedName>
        <fullName evidence="5">VPLPA-CTERM sorting domain-containing protein</fullName>
    </recommendedName>
</protein>
<evidence type="ECO:0000256" key="1">
    <source>
        <dbReference type="SAM" id="Phobius"/>
    </source>
</evidence>
<evidence type="ECO:0008006" key="5">
    <source>
        <dbReference type="Google" id="ProtNLM"/>
    </source>
</evidence>
<keyword evidence="2" id="KW-0732">Signal</keyword>
<dbReference type="RefSeq" id="WP_130989699.1">
    <property type="nucleotide sequence ID" value="NZ_SISK01000001.1"/>
</dbReference>
<evidence type="ECO:0000313" key="4">
    <source>
        <dbReference type="Proteomes" id="UP000293520"/>
    </source>
</evidence>
<keyword evidence="1" id="KW-0812">Transmembrane</keyword>
<reference evidence="3 4" key="1">
    <citation type="submission" date="2019-02" db="EMBL/GenBank/DDBJ databases">
        <title>Paracoccus subflavus sp. nov., isolated from marine sediment of the Pacific Ocean.</title>
        <authorList>
            <person name="Zhang G."/>
        </authorList>
    </citation>
    <scope>NUCLEOTIDE SEQUENCE [LARGE SCALE GENOMIC DNA]</scope>
    <source>
        <strain evidence="3 4">GY0581</strain>
    </source>
</reference>
<evidence type="ECO:0000313" key="3">
    <source>
        <dbReference type="EMBL" id="TBN43998.1"/>
    </source>
</evidence>
<dbReference type="EMBL" id="SISK01000001">
    <property type="protein sequence ID" value="TBN43998.1"/>
    <property type="molecule type" value="Genomic_DNA"/>
</dbReference>
<dbReference type="AlphaFoldDB" id="A0A4Q9G5K3"/>
<feature type="chain" id="PRO_5020393099" description="VPLPA-CTERM sorting domain-containing protein" evidence="2">
    <location>
        <begin position="22"/>
        <end position="224"/>
    </location>
</feature>
<keyword evidence="1" id="KW-0472">Membrane</keyword>
<comment type="caution">
    <text evidence="3">The sequence shown here is derived from an EMBL/GenBank/DDBJ whole genome shotgun (WGS) entry which is preliminary data.</text>
</comment>
<feature type="signal peptide" evidence="2">
    <location>
        <begin position="1"/>
        <end position="21"/>
    </location>
</feature>
<dbReference type="Proteomes" id="UP000293520">
    <property type="component" value="Unassembled WGS sequence"/>
</dbReference>
<feature type="transmembrane region" description="Helical" evidence="1">
    <location>
        <begin position="196"/>
        <end position="215"/>
    </location>
</feature>
<keyword evidence="1" id="KW-1133">Transmembrane helix</keyword>
<organism evidence="3 4">
    <name type="scientific">Paracoccus subflavus</name>
    <dbReference type="NCBI Taxonomy" id="2528244"/>
    <lineage>
        <taxon>Bacteria</taxon>
        <taxon>Pseudomonadati</taxon>
        <taxon>Pseudomonadota</taxon>
        <taxon>Alphaproteobacteria</taxon>
        <taxon>Rhodobacterales</taxon>
        <taxon>Paracoccaceae</taxon>
        <taxon>Paracoccus</taxon>
    </lineage>
</organism>
<dbReference type="OrthoDB" id="9814751at2"/>
<gene>
    <name evidence="3" type="ORF">EYE42_02440</name>
</gene>